<dbReference type="RefSeq" id="WP_311665181.1">
    <property type="nucleotide sequence ID" value="NZ_JAVRHT010000040.1"/>
</dbReference>
<reference evidence="1 2" key="1">
    <citation type="submission" date="2023-09" db="EMBL/GenBank/DDBJ databases">
        <authorList>
            <person name="Rey-Velasco X."/>
        </authorList>
    </citation>
    <scope>NUCLEOTIDE SEQUENCE [LARGE SCALE GENOMIC DNA]</scope>
    <source>
        <strain evidence="1 2">F394</strain>
    </source>
</reference>
<evidence type="ECO:0000313" key="1">
    <source>
        <dbReference type="EMBL" id="MDT0632864.1"/>
    </source>
</evidence>
<gene>
    <name evidence="1" type="ORF">RM540_13990</name>
</gene>
<protein>
    <submittedName>
        <fullName evidence="1">DUF6266 family protein</fullName>
    </submittedName>
</protein>
<accession>A0ABU3BUA0</accession>
<evidence type="ECO:0000313" key="2">
    <source>
        <dbReference type="Proteomes" id="UP001267426"/>
    </source>
</evidence>
<keyword evidence="2" id="KW-1185">Reference proteome</keyword>
<dbReference type="Proteomes" id="UP001267426">
    <property type="component" value="Unassembled WGS sequence"/>
</dbReference>
<dbReference type="Pfam" id="PF19781">
    <property type="entry name" value="DUF6266"/>
    <property type="match status" value="1"/>
</dbReference>
<dbReference type="InterPro" id="IPR046233">
    <property type="entry name" value="DUF6266"/>
</dbReference>
<proteinExistence type="predicted"/>
<comment type="caution">
    <text evidence="1">The sequence shown here is derived from an EMBL/GenBank/DDBJ whole genome shotgun (WGS) entry which is preliminary data.</text>
</comment>
<organism evidence="1 2">
    <name type="scientific">Rubrivirga litoralis</name>
    <dbReference type="NCBI Taxonomy" id="3075598"/>
    <lineage>
        <taxon>Bacteria</taxon>
        <taxon>Pseudomonadati</taxon>
        <taxon>Rhodothermota</taxon>
        <taxon>Rhodothermia</taxon>
        <taxon>Rhodothermales</taxon>
        <taxon>Rubricoccaceae</taxon>
        <taxon>Rubrivirga</taxon>
    </lineage>
</organism>
<dbReference type="EMBL" id="JAVRHT010000040">
    <property type="protein sequence ID" value="MDT0632864.1"/>
    <property type="molecule type" value="Genomic_DNA"/>
</dbReference>
<sequence>MAILDRGILGGGRNAVGTVVMTKWRGKDVIRSRVTPANPQTAAQTTQRDLFAQLTRAGSSLMDAFVRPYWRRFERSGRNATTAFNEFVRANVRIMRSDAVAGEPAGTFDAAQMLLTRGGLAPAEPTALADDGAGDTLVTWDVAGGQPDDAIAVVVAGPDGAAQDVLTGLTRADGQAALGVPFADRAMYAVHVVPYRPVAGGDPKLAFHGSVRYDADAAADVVVTGAEKRAAFQAGGGDAGPVPDEAGALV</sequence>
<name>A0ABU3BUA0_9BACT</name>